<evidence type="ECO:0000256" key="5">
    <source>
        <dbReference type="ARBA" id="ARBA00023043"/>
    </source>
</evidence>
<feature type="transmembrane region" description="Helical" evidence="8">
    <location>
        <begin position="400"/>
        <end position="422"/>
    </location>
</feature>
<dbReference type="SUPFAM" id="SSF48403">
    <property type="entry name" value="Ankyrin repeat"/>
    <property type="match status" value="1"/>
</dbReference>
<dbReference type="InterPro" id="IPR036770">
    <property type="entry name" value="Ankyrin_rpt-contain_sf"/>
</dbReference>
<evidence type="ECO:0000313" key="11">
    <source>
        <dbReference type="Proteomes" id="UP000019116"/>
    </source>
</evidence>
<dbReference type="SMART" id="SM00248">
    <property type="entry name" value="ANK"/>
    <property type="match status" value="7"/>
</dbReference>
<dbReference type="Gramene" id="TraesCS6B02G466500.1">
    <property type="protein sequence ID" value="TraesCS6B02G466500.1"/>
    <property type="gene ID" value="TraesCS6B02G466500"/>
</dbReference>
<evidence type="ECO:0000256" key="8">
    <source>
        <dbReference type="SAM" id="Phobius"/>
    </source>
</evidence>
<keyword evidence="6 8" id="KW-0472">Membrane</keyword>
<feature type="transmembrane region" description="Helical" evidence="8">
    <location>
        <begin position="505"/>
        <end position="524"/>
    </location>
</feature>
<sequence length="583" mass="63819">MLLALACTGSRKELEEACLREPSLLEGVTVEGDTALHAVASYGDSTNFLRSADFIFGMAKDLLFVRNNNRDTPLHCAARAGSPHMIYRLIGFAKCVGRGKELLEMENKLGETALHEAVRIRSNGIVTQLMEEDPELASVPRDGASPLYLAILFADKIIAETLRAKSAPGILSYHGPNGQNALHAAVLQGQVMTKMLLNWKKDLTKEADQKGSTPLHIAASLLAVQADPYQLYQPDIEGLFPIHIAATSGPYSTIMTMITKYRTFIHVAVEWERNDIVVPACHTPSVAPILNMRDNDGNTALHLAVQLGVFDSFCSLLMNKTVRLDLTNNNGETPLDLTWSKMPTGYSYLANTGNLMNVALTYCQARHGFHLRVDQLRVRYFKQEDEVNESNKLTNSTQTLVIGPVLIATVTFGASFTVPGGYNNSGAPVLTGGYIFNAFMMANTLAFLLSAAATINLMHAGTTMVDVRIRGLHYNISAYCAFCSVTSLGAAFALGQYLILAHVAHMTAIAVCALVFLMSWCGYMEPLRVIGLARALRVRRGNSKAFSIYTSIILWQTLAVYWPLVIIFGWAAISAKYGHKQMT</sequence>
<dbReference type="InterPro" id="IPR002110">
    <property type="entry name" value="Ankyrin_rpt"/>
</dbReference>
<accession>A0A3B6PW00</accession>
<feature type="transmembrane region" description="Helical" evidence="8">
    <location>
        <begin position="434"/>
        <end position="455"/>
    </location>
</feature>
<evidence type="ECO:0000259" key="9">
    <source>
        <dbReference type="Pfam" id="PF13962"/>
    </source>
</evidence>
<comment type="subcellular location">
    <subcellularLocation>
        <location evidence="1">Membrane</location>
        <topology evidence="1">Multi-pass membrane protein</topology>
    </subcellularLocation>
</comment>
<feature type="transmembrane region" description="Helical" evidence="8">
    <location>
        <begin position="545"/>
        <end position="573"/>
    </location>
</feature>
<evidence type="ECO:0000256" key="3">
    <source>
        <dbReference type="ARBA" id="ARBA00022737"/>
    </source>
</evidence>
<protein>
    <recommendedName>
        <fullName evidence="9">PGG domain-containing protein</fullName>
    </recommendedName>
</protein>
<keyword evidence="4 8" id="KW-1133">Transmembrane helix</keyword>
<organism evidence="10">
    <name type="scientific">Triticum aestivum</name>
    <name type="common">Wheat</name>
    <dbReference type="NCBI Taxonomy" id="4565"/>
    <lineage>
        <taxon>Eukaryota</taxon>
        <taxon>Viridiplantae</taxon>
        <taxon>Streptophyta</taxon>
        <taxon>Embryophyta</taxon>
        <taxon>Tracheophyta</taxon>
        <taxon>Spermatophyta</taxon>
        <taxon>Magnoliopsida</taxon>
        <taxon>Liliopsida</taxon>
        <taxon>Poales</taxon>
        <taxon>Poaceae</taxon>
        <taxon>BOP clade</taxon>
        <taxon>Pooideae</taxon>
        <taxon>Triticodae</taxon>
        <taxon>Triticeae</taxon>
        <taxon>Triticinae</taxon>
        <taxon>Triticum</taxon>
    </lineage>
</organism>
<reference evidence="10" key="2">
    <citation type="submission" date="2018-10" db="UniProtKB">
        <authorList>
            <consortium name="EnsemblPlants"/>
        </authorList>
    </citation>
    <scope>IDENTIFICATION</scope>
</reference>
<dbReference type="GO" id="GO:0016020">
    <property type="term" value="C:membrane"/>
    <property type="evidence" value="ECO:0000318"/>
    <property type="project" value="GO_Central"/>
</dbReference>
<dbReference type="Pfam" id="PF00023">
    <property type="entry name" value="Ank"/>
    <property type="match status" value="1"/>
</dbReference>
<feature type="repeat" description="ANK" evidence="7">
    <location>
        <begin position="296"/>
        <end position="329"/>
    </location>
</feature>
<keyword evidence="2 8" id="KW-0812">Transmembrane</keyword>
<dbReference type="SMR" id="A0A3B6PW00"/>
<evidence type="ECO:0000256" key="4">
    <source>
        <dbReference type="ARBA" id="ARBA00022989"/>
    </source>
</evidence>
<name>A0A3B6PW00_WHEAT</name>
<dbReference type="STRING" id="4565.A0A3B6PW00"/>
<dbReference type="PANTHER" id="PTHR24186">
    <property type="entry name" value="PROTEIN PHOSPHATASE 1 REGULATORY SUBUNIT"/>
    <property type="match status" value="1"/>
</dbReference>
<dbReference type="Gramene" id="TraesCS6B03G1296800.1">
    <property type="protein sequence ID" value="TraesCS6B03G1296800.1.CDS"/>
    <property type="gene ID" value="TraesCS6B03G1296800"/>
</dbReference>
<dbReference type="EnsemblPlants" id="TraesCS6B02G466500.1">
    <property type="protein sequence ID" value="TraesCS6B02G466500.1"/>
    <property type="gene ID" value="TraesCS6B02G466500"/>
</dbReference>
<feature type="transmembrane region" description="Helical" evidence="8">
    <location>
        <begin position="476"/>
        <end position="499"/>
    </location>
</feature>
<feature type="domain" description="PGG" evidence="9">
    <location>
        <begin position="391"/>
        <end position="498"/>
    </location>
</feature>
<evidence type="ECO:0000256" key="7">
    <source>
        <dbReference type="PROSITE-ProRule" id="PRU00023"/>
    </source>
</evidence>
<dbReference type="AlphaFoldDB" id="A0A3B6PW00"/>
<dbReference type="PROSITE" id="PS50088">
    <property type="entry name" value="ANK_REPEAT"/>
    <property type="match status" value="1"/>
</dbReference>
<dbReference type="Pfam" id="PF13962">
    <property type="entry name" value="PGG"/>
    <property type="match status" value="1"/>
</dbReference>
<keyword evidence="5 7" id="KW-0040">ANK repeat</keyword>
<dbReference type="Gene3D" id="1.25.40.20">
    <property type="entry name" value="Ankyrin repeat-containing domain"/>
    <property type="match status" value="1"/>
</dbReference>
<keyword evidence="3" id="KW-0677">Repeat</keyword>
<dbReference type="OMA" id="YNISAYC"/>
<dbReference type="PROSITE" id="PS50297">
    <property type="entry name" value="ANK_REP_REGION"/>
    <property type="match status" value="1"/>
</dbReference>
<dbReference type="PANTHER" id="PTHR24186:SF50">
    <property type="entry name" value="ANKYRIN REPEAT-CONTAINING PROTEIN ITN1-LIKE ISOFORM X1"/>
    <property type="match status" value="1"/>
</dbReference>
<dbReference type="Proteomes" id="UP000019116">
    <property type="component" value="Chromosome 6B"/>
</dbReference>
<reference evidence="10" key="1">
    <citation type="submission" date="2018-08" db="EMBL/GenBank/DDBJ databases">
        <authorList>
            <person name="Rossello M."/>
        </authorList>
    </citation>
    <scope>NUCLEOTIDE SEQUENCE [LARGE SCALE GENOMIC DNA]</scope>
    <source>
        <strain evidence="10">cv. Chinese Spring</strain>
    </source>
</reference>
<keyword evidence="11" id="KW-1185">Reference proteome</keyword>
<dbReference type="InterPro" id="IPR026961">
    <property type="entry name" value="PGG_dom"/>
</dbReference>
<dbReference type="OrthoDB" id="1847170at2759"/>
<evidence type="ECO:0000256" key="2">
    <source>
        <dbReference type="ARBA" id="ARBA00022692"/>
    </source>
</evidence>
<evidence type="ECO:0000313" key="10">
    <source>
        <dbReference type="EnsemblPlants" id="TraesCS6B02G466500.1"/>
    </source>
</evidence>
<proteinExistence type="predicted"/>
<evidence type="ECO:0000256" key="6">
    <source>
        <dbReference type="ARBA" id="ARBA00023136"/>
    </source>
</evidence>
<evidence type="ECO:0000256" key="1">
    <source>
        <dbReference type="ARBA" id="ARBA00004141"/>
    </source>
</evidence>